<keyword evidence="2" id="KW-0547">Nucleotide-binding</keyword>
<dbReference type="PANTHER" id="PTHR30258">
    <property type="entry name" value="TYPE II SECRETION SYSTEM PROTEIN GSPE-RELATED"/>
    <property type="match status" value="1"/>
</dbReference>
<dbReference type="InterPro" id="IPR027417">
    <property type="entry name" value="P-loop_NTPase"/>
</dbReference>
<dbReference type="EMBL" id="AWSU01000398">
    <property type="protein sequence ID" value="ERI73367.1"/>
    <property type="molecule type" value="Genomic_DNA"/>
</dbReference>
<dbReference type="InterPro" id="IPR037257">
    <property type="entry name" value="T2SS_E_N_sf"/>
</dbReference>
<accession>A0ABC9TQ34</accession>
<dbReference type="AlphaFoldDB" id="A0ABC9TQ34"/>
<dbReference type="GO" id="GO:0005524">
    <property type="term" value="F:ATP binding"/>
    <property type="evidence" value="ECO:0007669"/>
    <property type="project" value="UniProtKB-KW"/>
</dbReference>
<proteinExistence type="inferred from homology"/>
<dbReference type="Gene3D" id="3.40.50.300">
    <property type="entry name" value="P-loop containing nucleotide triphosphate hydrolases"/>
    <property type="match status" value="1"/>
</dbReference>
<comment type="similarity">
    <text evidence="1">Belongs to the GSP E family.</text>
</comment>
<dbReference type="SUPFAM" id="SSF160246">
    <property type="entry name" value="EspE N-terminal domain-like"/>
    <property type="match status" value="1"/>
</dbReference>
<dbReference type="FunFam" id="3.40.50.300:FF:000398">
    <property type="entry name" value="Type IV pilus assembly ATPase PilB"/>
    <property type="match status" value="1"/>
</dbReference>
<evidence type="ECO:0000313" key="5">
    <source>
        <dbReference type="EMBL" id="ERI73367.1"/>
    </source>
</evidence>
<dbReference type="SMART" id="SM00382">
    <property type="entry name" value="AAA"/>
    <property type="match status" value="1"/>
</dbReference>
<dbReference type="Gene3D" id="3.30.450.90">
    <property type="match status" value="1"/>
</dbReference>
<protein>
    <submittedName>
        <fullName evidence="5">Type II/IV secretion system protein</fullName>
    </submittedName>
</protein>
<evidence type="ECO:0000256" key="2">
    <source>
        <dbReference type="ARBA" id="ARBA00022741"/>
    </source>
</evidence>
<dbReference type="Gene3D" id="1.10.40.70">
    <property type="match status" value="1"/>
</dbReference>
<comment type="caution">
    <text evidence="5">The sequence shown here is derived from an EMBL/GenBank/DDBJ whole genome shotgun (WGS) entry which is preliminary data.</text>
</comment>
<organism evidence="5 6">
    <name type="scientific">[Clostridium] symbiosum ATCC 14940</name>
    <dbReference type="NCBI Taxonomy" id="411472"/>
    <lineage>
        <taxon>Bacteria</taxon>
        <taxon>Bacillati</taxon>
        <taxon>Bacillota</taxon>
        <taxon>Clostridia</taxon>
        <taxon>Lachnospirales</taxon>
        <taxon>Lachnospiraceae</taxon>
        <taxon>Otoolea</taxon>
    </lineage>
</organism>
<reference evidence="5 6" key="1">
    <citation type="submission" date="2013-07" db="EMBL/GenBank/DDBJ databases">
        <authorList>
            <person name="Weinstock G."/>
            <person name="Sodergren E."/>
            <person name="Wylie T."/>
            <person name="Fulton L."/>
            <person name="Fulton R."/>
            <person name="Fronick C."/>
            <person name="O'Laughlin M."/>
            <person name="Godfrey J."/>
            <person name="Miner T."/>
            <person name="Herter B."/>
            <person name="Appelbaum E."/>
            <person name="Cordes M."/>
            <person name="Lek S."/>
            <person name="Wollam A."/>
            <person name="Pepin K.H."/>
            <person name="Palsikar V.B."/>
            <person name="Mitreva M."/>
            <person name="Wilson R.K."/>
        </authorList>
    </citation>
    <scope>NUCLEOTIDE SEQUENCE [LARGE SCALE GENOMIC DNA]</scope>
    <source>
        <strain evidence="5 6">ATCC 14940</strain>
    </source>
</reference>
<evidence type="ECO:0000259" key="4">
    <source>
        <dbReference type="PROSITE" id="PS00662"/>
    </source>
</evidence>
<dbReference type="InterPro" id="IPR007831">
    <property type="entry name" value="T2SS_GspE_N"/>
</dbReference>
<evidence type="ECO:0000256" key="3">
    <source>
        <dbReference type="ARBA" id="ARBA00022840"/>
    </source>
</evidence>
<evidence type="ECO:0000256" key="1">
    <source>
        <dbReference type="ARBA" id="ARBA00006611"/>
    </source>
</evidence>
<evidence type="ECO:0000313" key="6">
    <source>
        <dbReference type="Proteomes" id="UP000016491"/>
    </source>
</evidence>
<dbReference type="PANTHER" id="PTHR30258:SF1">
    <property type="entry name" value="PROTEIN TRANSPORT PROTEIN HOFB HOMOLOG"/>
    <property type="match status" value="1"/>
</dbReference>
<dbReference type="Pfam" id="PF00437">
    <property type="entry name" value="T2SSE"/>
    <property type="match status" value="1"/>
</dbReference>
<dbReference type="Pfam" id="PF05157">
    <property type="entry name" value="MshEN"/>
    <property type="match status" value="1"/>
</dbReference>
<dbReference type="Gene3D" id="3.30.300.160">
    <property type="entry name" value="Type II secretion system, protein E, N-terminal domain"/>
    <property type="match status" value="1"/>
</dbReference>
<dbReference type="SUPFAM" id="SSF52540">
    <property type="entry name" value="P-loop containing nucleoside triphosphate hydrolases"/>
    <property type="match status" value="1"/>
</dbReference>
<sequence length="585" mass="65363">MGRSMPDAPDGQIMQEGGKNVATNKRIRLGDLLVQKGLITEEQLMRALKEQRQRGTKLGETLISLGYVSERAIVKILCDQLHIEYVELRNMKLDEAAVYTINETVAKKYSLIPIGFDKDNPNMMRVAMSDPMDFMAIDDIAIITNFKIIPVLSTSSQIAFQIDRYFGRQSVIAVADQYKKEQGRDEAARDAARGEVSLTESSPIVVMVRSIIEQAVRQRASDIHFEPMRDGIRIRFRIDGNLVEAMSYDMSIYTAIIARLKIISGMDISEKRKPQDGRTTMDIDHVEYDVRVSSIPTVYGEKIVMRLTNKEKLTRDKRELGLSDDDMKRFDQMLAHPHGIILVTGPTGSGKSTTLYTALSELNRETVNIVTVEDPVEANIDGVNQIQVNPKADMTFASALRSILRQDPDIIMIGEIRDPETAEIAVQASITGHLVASTLHTNSTSASIARLLNMGIEPYLMADALVGVVAQRLVRKLCRCKRGREATAQEKEELGVNQDEVLTIYEPAGCQLCSQTGYFGRTAVYEMMPVTPELRWAITKMQPSSKVKEIAQREGMITLRGSAVRLVREGVTSLEEMKKIASEED</sequence>
<dbReference type="Proteomes" id="UP000016491">
    <property type="component" value="Unassembled WGS sequence"/>
</dbReference>
<dbReference type="CDD" id="cd01129">
    <property type="entry name" value="PulE-GspE-like"/>
    <property type="match status" value="1"/>
</dbReference>
<dbReference type="InterPro" id="IPR001482">
    <property type="entry name" value="T2SS/T4SS_dom"/>
</dbReference>
<dbReference type="InterPro" id="IPR003593">
    <property type="entry name" value="AAA+_ATPase"/>
</dbReference>
<name>A0ABC9TQ34_CLOSY</name>
<dbReference type="PROSITE" id="PS00662">
    <property type="entry name" value="T2SP_E"/>
    <property type="match status" value="1"/>
</dbReference>
<feature type="domain" description="Bacterial type II secretion system protein E" evidence="4">
    <location>
        <begin position="404"/>
        <end position="418"/>
    </location>
</feature>
<gene>
    <name evidence="5" type="ORF">CLOSYM_04967</name>
</gene>
<keyword evidence="3" id="KW-0067">ATP-binding</keyword>